<dbReference type="CDD" id="cd12148">
    <property type="entry name" value="fungal_TF_MHR"/>
    <property type="match status" value="1"/>
</dbReference>
<dbReference type="InterPro" id="IPR001138">
    <property type="entry name" value="Zn2Cys6_DnaBD"/>
</dbReference>
<dbReference type="InterPro" id="IPR007219">
    <property type="entry name" value="XnlR_reg_dom"/>
</dbReference>
<feature type="compositionally biased region" description="Polar residues" evidence="12">
    <location>
        <begin position="445"/>
        <end position="454"/>
    </location>
</feature>
<evidence type="ECO:0000259" key="14">
    <source>
        <dbReference type="PROSITE" id="PS50157"/>
    </source>
</evidence>
<keyword evidence="8" id="KW-0238">DNA-binding</keyword>
<dbReference type="CDD" id="cd00067">
    <property type="entry name" value="GAL4"/>
    <property type="match status" value="1"/>
</dbReference>
<comment type="subcellular location">
    <subcellularLocation>
        <location evidence="1">Nucleus</location>
    </subcellularLocation>
</comment>
<feature type="domain" description="C2H2-type" evidence="14">
    <location>
        <begin position="89"/>
        <end position="116"/>
    </location>
</feature>
<dbReference type="Gene3D" id="4.10.240.10">
    <property type="entry name" value="Zn(2)-C6 fungal-type DNA-binding domain"/>
    <property type="match status" value="1"/>
</dbReference>
<dbReference type="GO" id="GO:0006351">
    <property type="term" value="P:DNA-templated transcription"/>
    <property type="evidence" value="ECO:0007669"/>
    <property type="project" value="InterPro"/>
</dbReference>
<dbReference type="EMBL" id="OOIN01000012">
    <property type="protein sequence ID" value="SPO25643.1"/>
    <property type="molecule type" value="Genomic_DNA"/>
</dbReference>
<name>A0A5C3E4K4_9BASI</name>
<dbReference type="OrthoDB" id="1405595at2759"/>
<keyword evidence="3" id="KW-0479">Metal-binding</keyword>
<evidence type="ECO:0000256" key="8">
    <source>
        <dbReference type="ARBA" id="ARBA00023125"/>
    </source>
</evidence>
<feature type="region of interest" description="Disordered" evidence="12">
    <location>
        <begin position="430"/>
        <end position="462"/>
    </location>
</feature>
<dbReference type="GO" id="GO:0003677">
    <property type="term" value="F:DNA binding"/>
    <property type="evidence" value="ECO:0007669"/>
    <property type="project" value="UniProtKB-KW"/>
</dbReference>
<evidence type="ECO:0000259" key="13">
    <source>
        <dbReference type="PROSITE" id="PS50048"/>
    </source>
</evidence>
<dbReference type="PROSITE" id="PS50157">
    <property type="entry name" value="ZINC_FINGER_C2H2_2"/>
    <property type="match status" value="2"/>
</dbReference>
<dbReference type="Pfam" id="PF00096">
    <property type="entry name" value="zf-C2H2"/>
    <property type="match status" value="2"/>
</dbReference>
<dbReference type="Proteomes" id="UP000324022">
    <property type="component" value="Unassembled WGS sequence"/>
</dbReference>
<evidence type="ECO:0000313" key="16">
    <source>
        <dbReference type="Proteomes" id="UP000324022"/>
    </source>
</evidence>
<evidence type="ECO:0008006" key="17">
    <source>
        <dbReference type="Google" id="ProtNLM"/>
    </source>
</evidence>
<evidence type="ECO:0000256" key="3">
    <source>
        <dbReference type="ARBA" id="ARBA00022723"/>
    </source>
</evidence>
<dbReference type="SUPFAM" id="SSF57701">
    <property type="entry name" value="Zn2/Cys6 DNA-binding domain"/>
    <property type="match status" value="1"/>
</dbReference>
<dbReference type="SUPFAM" id="SSF57667">
    <property type="entry name" value="beta-beta-alpha zinc fingers"/>
    <property type="match status" value="1"/>
</dbReference>
<evidence type="ECO:0000256" key="9">
    <source>
        <dbReference type="ARBA" id="ARBA00023163"/>
    </source>
</evidence>
<dbReference type="PROSITE" id="PS00028">
    <property type="entry name" value="ZINC_FINGER_C2H2_1"/>
    <property type="match status" value="2"/>
</dbReference>
<feature type="compositionally biased region" description="Polar residues" evidence="12">
    <location>
        <begin position="479"/>
        <end position="501"/>
    </location>
</feature>
<dbReference type="GO" id="GO:0005634">
    <property type="term" value="C:nucleus"/>
    <property type="evidence" value="ECO:0007669"/>
    <property type="project" value="UniProtKB-SubCell"/>
</dbReference>
<feature type="region of interest" description="Disordered" evidence="12">
    <location>
        <begin position="1"/>
        <end position="37"/>
    </location>
</feature>
<dbReference type="PANTHER" id="PTHR47660:SF2">
    <property type="entry name" value="TRANSCRIPTION FACTOR WITH C2H2 AND ZN(2)-CYS(6) DNA BINDING DOMAIN (EUROFUNG)"/>
    <property type="match status" value="1"/>
</dbReference>
<dbReference type="InterPro" id="IPR036236">
    <property type="entry name" value="Znf_C2H2_sf"/>
</dbReference>
<comment type="similarity">
    <text evidence="2">Belongs to the krueppel C2H2-type zinc-finger protein family.</text>
</comment>
<evidence type="ECO:0000256" key="1">
    <source>
        <dbReference type="ARBA" id="ARBA00004123"/>
    </source>
</evidence>
<feature type="compositionally biased region" description="Polar residues" evidence="12">
    <location>
        <begin position="1"/>
        <end position="11"/>
    </location>
</feature>
<feature type="compositionally biased region" description="Low complexity" evidence="12">
    <location>
        <begin position="1149"/>
        <end position="1179"/>
    </location>
</feature>
<keyword evidence="9" id="KW-0804">Transcription</keyword>
<keyword evidence="4" id="KW-0677">Repeat</keyword>
<protein>
    <recommendedName>
        <fullName evidence="17">Zn(2)-C6 fungal-type domain-containing protein</fullName>
    </recommendedName>
</protein>
<evidence type="ECO:0000256" key="2">
    <source>
        <dbReference type="ARBA" id="ARBA00006991"/>
    </source>
</evidence>
<feature type="compositionally biased region" description="Basic and acidic residues" evidence="12">
    <location>
        <begin position="554"/>
        <end position="572"/>
    </location>
</feature>
<evidence type="ECO:0000256" key="10">
    <source>
        <dbReference type="ARBA" id="ARBA00023242"/>
    </source>
</evidence>
<keyword evidence="16" id="KW-1185">Reference proteome</keyword>
<keyword evidence="6" id="KW-0862">Zinc</keyword>
<keyword evidence="10" id="KW-0539">Nucleus</keyword>
<feature type="region of interest" description="Disordered" evidence="12">
    <location>
        <begin position="1121"/>
        <end position="1193"/>
    </location>
</feature>
<dbReference type="InterPro" id="IPR036864">
    <property type="entry name" value="Zn2-C6_fun-type_DNA-bd_sf"/>
</dbReference>
<evidence type="ECO:0000256" key="11">
    <source>
        <dbReference type="PROSITE-ProRule" id="PRU00042"/>
    </source>
</evidence>
<dbReference type="PANTHER" id="PTHR47660">
    <property type="entry name" value="TRANSCRIPTION FACTOR WITH C2H2 AND ZN(2)-CYS(6) DNA BINDING DOMAIN (EUROFUNG)-RELATED-RELATED"/>
    <property type="match status" value="1"/>
</dbReference>
<feature type="compositionally biased region" description="Polar residues" evidence="12">
    <location>
        <begin position="286"/>
        <end position="297"/>
    </location>
</feature>
<evidence type="ECO:0000313" key="15">
    <source>
        <dbReference type="EMBL" id="SPO25643.1"/>
    </source>
</evidence>
<sequence>MLGLAQSTGNSPARKRKRTPFSPSISNGNDSDGSAHTSHYHVATTQAIEPSHQAEVNVSSFVRNDRLDSSVDSGIASLSSSGSANSGKHRCDICSKTFARHEHLLRHRASHTDTASYSCDECGKRFRRSDVLQRHRRLHVARTQLSLDVNHSKLSKRQKSALARVEAACLRCSSQKLKCDAQRPSCSRCARKAGATCVYVSSSAEPSPALPDTRNRSPSIIDHAWMPADSSANLDFTVSQDDSPIATSTPFSALPSALPPDIDPPSGLVAGSSIDSSAHLPADTLPAQNPHSNQQPFPEQRVRFPAPPIPTSVLPASTYFPAQVPSNAQRSNLDDSSLPQQVIGTTPSLVDAAHYTASDFNTTCVPNHRMLTDLLDWLDGPKSVDTAPAGQIDWIFGDSPEAPLLLDWSQMQDWTNFDLATVPVDDLVSSAHRSTPVPPDHQQQDRTTLQQRHASITAPREHQSPLYMLSSAAEMIQVPQGSLQTQFQHPTQPHASNTARPATSPRVGSDTLAKSVENAHGGAAGIETRAIAGRRSRWNSPELADEDALPSDPARSDELNNVRDDNETEPHTHATSLTDLPPIATHQAKSSTGRRAAAREAWPNRWNPAIKLNSLPSFAFVKASEEHLMSEDMAYVERVSNNAMLRMTEHLRNVASNPLEHERFDATFATLDAATLNVYLQLFFTHCYSYLPAIHQVTFHPDRCDPRLLAALCAVGAFFSEVPGSRNAAVYLASIVQMSVSRATLANNALARVTSTFQAIMLIYMVWRSVGVPSRQEYAEAFRGTYCTMVRRCRLLEDIQPPRLPADATIENRWAAWIAWESGRRTAWSILVSETELSLHWNLPEPFAPNELTGKLPCDDRLWEAPSAVEWAQTAIALSSIESALVGNTGLPACVDVQDTLADFMWPNNSRQLDVAQVCDVIQRTAQSQPPGHPSTVTETEKETIAKLSPFSRLCVGSAVVLSTHHAMKMARFCSMLLGDEEQARERMSKYLAAATDLLSFNQARDARVDLLLHAIQLFELISPEILQLLSCRRGVSRMHAARQGLARELNETKPWKTESIVFHAGQMLCLAKLSLQRAPVECLHIFYAAIALQAVSSLVLQRHAQVSPGQIVRITLNGAPGSAATQTRSSLVSHYTETRQTRTWRADASAPGTSSTSPSSVGGGATHSTSGTSIAGTTPSEGRWPSGSPTKTTFMLESVGNLAHPMAPERVLSLASKWLRADNGVGVWPIGQSLAKILDSLATLNPPID</sequence>
<feature type="region of interest" description="Disordered" evidence="12">
    <location>
        <begin position="247"/>
        <end position="308"/>
    </location>
</feature>
<feature type="region of interest" description="Disordered" evidence="12">
    <location>
        <begin position="537"/>
        <end position="599"/>
    </location>
</feature>
<dbReference type="PROSITE" id="PS50048">
    <property type="entry name" value="ZN2_CY6_FUNGAL_2"/>
    <property type="match status" value="1"/>
</dbReference>
<dbReference type="Pfam" id="PF04082">
    <property type="entry name" value="Fungal_trans"/>
    <property type="match status" value="1"/>
</dbReference>
<reference evidence="15 16" key="1">
    <citation type="submission" date="2018-03" db="EMBL/GenBank/DDBJ databases">
        <authorList>
            <person name="Guldener U."/>
        </authorList>
    </citation>
    <scope>NUCLEOTIDE SEQUENCE [LARGE SCALE GENOMIC DNA]</scope>
    <source>
        <strain evidence="15 16">NBRC100155</strain>
    </source>
</reference>
<feature type="compositionally biased region" description="Polar residues" evidence="12">
    <location>
        <begin position="21"/>
        <end position="37"/>
    </location>
</feature>
<feature type="domain" description="Zn(2)-C6 fungal-type" evidence="13">
    <location>
        <begin position="168"/>
        <end position="199"/>
    </location>
</feature>
<keyword evidence="5 11" id="KW-0863">Zinc-finger</keyword>
<evidence type="ECO:0000256" key="5">
    <source>
        <dbReference type="ARBA" id="ARBA00022771"/>
    </source>
</evidence>
<dbReference type="GO" id="GO:0008270">
    <property type="term" value="F:zinc ion binding"/>
    <property type="evidence" value="ECO:0007669"/>
    <property type="project" value="UniProtKB-KW"/>
</dbReference>
<keyword evidence="7" id="KW-0805">Transcription regulation</keyword>
<dbReference type="FunFam" id="3.30.160.60:FF:000188">
    <property type="entry name" value="Zinc finger protein 787"/>
    <property type="match status" value="1"/>
</dbReference>
<accession>A0A5C3E4K4</accession>
<dbReference type="InterPro" id="IPR013087">
    <property type="entry name" value="Znf_C2H2_type"/>
</dbReference>
<evidence type="ECO:0000256" key="6">
    <source>
        <dbReference type="ARBA" id="ARBA00022833"/>
    </source>
</evidence>
<proteinExistence type="inferred from homology"/>
<dbReference type="SMART" id="SM00066">
    <property type="entry name" value="GAL4"/>
    <property type="match status" value="1"/>
</dbReference>
<dbReference type="Pfam" id="PF00172">
    <property type="entry name" value="Zn_clus"/>
    <property type="match status" value="1"/>
</dbReference>
<organism evidence="15 16">
    <name type="scientific">Ustilago trichophora</name>
    <dbReference type="NCBI Taxonomy" id="86804"/>
    <lineage>
        <taxon>Eukaryota</taxon>
        <taxon>Fungi</taxon>
        <taxon>Dikarya</taxon>
        <taxon>Basidiomycota</taxon>
        <taxon>Ustilaginomycotina</taxon>
        <taxon>Ustilaginomycetes</taxon>
        <taxon>Ustilaginales</taxon>
        <taxon>Ustilaginaceae</taxon>
        <taxon>Ustilago</taxon>
    </lineage>
</organism>
<feature type="region of interest" description="Disordered" evidence="12">
    <location>
        <begin position="479"/>
        <end position="509"/>
    </location>
</feature>
<gene>
    <name evidence="15" type="ORF">UTRI_03008</name>
</gene>
<dbReference type="GO" id="GO:0000981">
    <property type="term" value="F:DNA-binding transcription factor activity, RNA polymerase II-specific"/>
    <property type="evidence" value="ECO:0007669"/>
    <property type="project" value="InterPro"/>
</dbReference>
<evidence type="ECO:0000256" key="7">
    <source>
        <dbReference type="ARBA" id="ARBA00023015"/>
    </source>
</evidence>
<dbReference type="SMART" id="SM00355">
    <property type="entry name" value="ZnF_C2H2"/>
    <property type="match status" value="2"/>
</dbReference>
<feature type="compositionally biased region" description="Polar residues" evidence="12">
    <location>
        <begin position="1124"/>
        <end position="1136"/>
    </location>
</feature>
<dbReference type="AlphaFoldDB" id="A0A5C3E4K4"/>
<feature type="domain" description="C2H2-type" evidence="14">
    <location>
        <begin position="117"/>
        <end position="144"/>
    </location>
</feature>
<dbReference type="PROSITE" id="PS00463">
    <property type="entry name" value="ZN2_CY6_FUNGAL_1"/>
    <property type="match status" value="1"/>
</dbReference>
<evidence type="ECO:0000256" key="4">
    <source>
        <dbReference type="ARBA" id="ARBA00022737"/>
    </source>
</evidence>
<evidence type="ECO:0000256" key="12">
    <source>
        <dbReference type="SAM" id="MobiDB-lite"/>
    </source>
</evidence>
<dbReference type="Gene3D" id="3.30.160.60">
    <property type="entry name" value="Classic Zinc Finger"/>
    <property type="match status" value="1"/>
</dbReference>